<evidence type="ECO:0000256" key="8">
    <source>
        <dbReference type="ARBA" id="ARBA00023004"/>
    </source>
</evidence>
<gene>
    <name evidence="16" type="ORF">POTOM_052045</name>
</gene>
<accession>A0A8X7Y870</accession>
<dbReference type="Proteomes" id="UP000886885">
    <property type="component" value="Chromosome 16A"/>
</dbReference>
<evidence type="ECO:0000313" key="17">
    <source>
        <dbReference type="Proteomes" id="UP000886885"/>
    </source>
</evidence>
<feature type="domain" description="Fe2OG dioxygenase" evidence="15">
    <location>
        <begin position="307"/>
        <end position="417"/>
    </location>
</feature>
<comment type="similarity">
    <text evidence="3">Belongs to the alkB family.</text>
</comment>
<feature type="binding site" evidence="13">
    <location>
        <position position="325"/>
    </location>
    <ligand>
        <name>Fe cation</name>
        <dbReference type="ChEBI" id="CHEBI:24875"/>
        <note>catalytic</note>
    </ligand>
</feature>
<evidence type="ECO:0000256" key="7">
    <source>
        <dbReference type="ARBA" id="ARBA00023002"/>
    </source>
</evidence>
<dbReference type="EMBL" id="JAAWWB010000031">
    <property type="protein sequence ID" value="KAG6745380.1"/>
    <property type="molecule type" value="Genomic_DNA"/>
</dbReference>
<evidence type="ECO:0000256" key="3">
    <source>
        <dbReference type="ARBA" id="ARBA00007879"/>
    </source>
</evidence>
<reference evidence="16" key="1">
    <citation type="journal article" date="2020" name="bioRxiv">
        <title>Hybrid origin of Populus tomentosa Carr. identified through genome sequencing and phylogenomic analysis.</title>
        <authorList>
            <person name="An X."/>
            <person name="Gao K."/>
            <person name="Chen Z."/>
            <person name="Li J."/>
            <person name="Yang X."/>
            <person name="Yang X."/>
            <person name="Zhou J."/>
            <person name="Guo T."/>
            <person name="Zhao T."/>
            <person name="Huang S."/>
            <person name="Miao D."/>
            <person name="Khan W.U."/>
            <person name="Rao P."/>
            <person name="Ye M."/>
            <person name="Lei B."/>
            <person name="Liao W."/>
            <person name="Wang J."/>
            <person name="Ji L."/>
            <person name="Li Y."/>
            <person name="Guo B."/>
            <person name="Mustafa N.S."/>
            <person name="Li S."/>
            <person name="Yun Q."/>
            <person name="Keller S.R."/>
            <person name="Mao J."/>
            <person name="Zhang R."/>
            <person name="Strauss S.H."/>
        </authorList>
    </citation>
    <scope>NUCLEOTIDE SEQUENCE</scope>
    <source>
        <strain evidence="16">GM15</strain>
        <tissue evidence="16">Leaf</tissue>
    </source>
</reference>
<sequence length="417" mass="46012">MVFMYRLVKAKTFRLLTSPVPVPYISRQICSGLLSIRKMNGGKDSASEDSISGRANSTSLCRDFAGGAAIKLRPSPDCIDRRECRGAVETSSNSLGVRHGSFGKRRSMIDLRSEQRSGDGNSSKFRNKNIPARVKRSKSGQSYRKPDEGANHVAPFDICLSGSRDSTVLKSLQEMEENQENVEHPIEESGGQGVLRPGMVLLKRYISLGDQIEMVKTCREIGLGPGGFYRPGYKNGAKLRLQMMCLGLNWDPETRKYEDQSPADGCKPPCIPRKFNQLVETAIQDAHGLLGKDCTLSNVEDMLPAMSPDICIVNFYTTTGRLGLHQDRDESSESLDKGLPVVSFSVGDSAEFLYGDQRDVNKADKVVLESGDVLIFGGKSRHIFHGVTSVIPDSAPKALIEETRLRPGRLNLTFRQY</sequence>
<keyword evidence="7" id="KW-0560">Oxidoreductase</keyword>
<dbReference type="GO" id="GO:0035513">
    <property type="term" value="P:oxidative RNA demethylation"/>
    <property type="evidence" value="ECO:0007669"/>
    <property type="project" value="TreeGrafter"/>
</dbReference>
<evidence type="ECO:0000256" key="2">
    <source>
        <dbReference type="ARBA" id="ARBA00004496"/>
    </source>
</evidence>
<evidence type="ECO:0000256" key="1">
    <source>
        <dbReference type="ARBA" id="ARBA00004123"/>
    </source>
</evidence>
<evidence type="ECO:0000256" key="11">
    <source>
        <dbReference type="ARBA" id="ARBA00052047"/>
    </source>
</evidence>
<dbReference type="PANTHER" id="PTHR16557">
    <property type="entry name" value="ALKYLATED DNA REPAIR PROTEIN ALKB-RELATED"/>
    <property type="match status" value="1"/>
</dbReference>
<evidence type="ECO:0000256" key="4">
    <source>
        <dbReference type="ARBA" id="ARBA00022490"/>
    </source>
</evidence>
<feature type="binding site" evidence="13">
    <location>
        <position position="385"/>
    </location>
    <ligand>
        <name>Fe cation</name>
        <dbReference type="ChEBI" id="CHEBI:24875"/>
        <note>catalytic</note>
    </ligand>
</feature>
<evidence type="ECO:0000313" key="16">
    <source>
        <dbReference type="EMBL" id="KAG6745380.1"/>
    </source>
</evidence>
<dbReference type="OrthoDB" id="6614653at2759"/>
<evidence type="ECO:0000256" key="10">
    <source>
        <dbReference type="ARBA" id="ARBA00023242"/>
    </source>
</evidence>
<feature type="compositionally biased region" description="Basic and acidic residues" evidence="14">
    <location>
        <begin position="107"/>
        <end position="117"/>
    </location>
</feature>
<dbReference type="FunFam" id="2.60.120.590:FF:000013">
    <property type="entry name" value="2-oxoglutarate-dependent dioxygenase family protein"/>
    <property type="match status" value="1"/>
</dbReference>
<evidence type="ECO:0000256" key="14">
    <source>
        <dbReference type="SAM" id="MobiDB-lite"/>
    </source>
</evidence>
<protein>
    <recommendedName>
        <fullName evidence="12">DNA N(6)-methyladenine demethylase</fullName>
        <ecNumber evidence="12">1.14.11.51</ecNumber>
    </recommendedName>
</protein>
<evidence type="ECO:0000256" key="9">
    <source>
        <dbReference type="ARBA" id="ARBA00023204"/>
    </source>
</evidence>
<comment type="cofactor">
    <cofactor evidence="13">
        <name>Fe(2+)</name>
        <dbReference type="ChEBI" id="CHEBI:29033"/>
    </cofactor>
    <text evidence="13">Binds 1 Fe(2+) ion per subunit.</text>
</comment>
<comment type="subcellular location">
    <subcellularLocation>
        <location evidence="2">Cytoplasm</location>
    </subcellularLocation>
    <subcellularLocation>
        <location evidence="1">Nucleus</location>
    </subcellularLocation>
</comment>
<dbReference type="EC" id="1.14.11.51" evidence="12"/>
<dbReference type="GO" id="GO:0006281">
    <property type="term" value="P:DNA repair"/>
    <property type="evidence" value="ECO:0007669"/>
    <property type="project" value="UniProtKB-KW"/>
</dbReference>
<dbReference type="GO" id="GO:0005634">
    <property type="term" value="C:nucleus"/>
    <property type="evidence" value="ECO:0007669"/>
    <property type="project" value="UniProtKB-SubCell"/>
</dbReference>
<evidence type="ECO:0000259" key="15">
    <source>
        <dbReference type="PROSITE" id="PS51471"/>
    </source>
</evidence>
<dbReference type="GO" id="GO:0035515">
    <property type="term" value="F:oxidative RNA demethylase activity"/>
    <property type="evidence" value="ECO:0007669"/>
    <property type="project" value="TreeGrafter"/>
</dbReference>
<feature type="binding site" evidence="13">
    <location>
        <position position="327"/>
    </location>
    <ligand>
        <name>Fe cation</name>
        <dbReference type="ChEBI" id="CHEBI:24875"/>
        <note>catalytic</note>
    </ligand>
</feature>
<dbReference type="Pfam" id="PF13532">
    <property type="entry name" value="2OG-FeII_Oxy_2"/>
    <property type="match status" value="1"/>
</dbReference>
<comment type="catalytic activity">
    <reaction evidence="11">
        <text>an N(6)-methyl-2'-deoxyadenosine in DNA + 2-oxoglutarate + O2 = a 2'-deoxyadenosine in DNA + formaldehyde + succinate + CO2</text>
        <dbReference type="Rhea" id="RHEA:49524"/>
        <dbReference type="Rhea" id="RHEA-COMP:12418"/>
        <dbReference type="Rhea" id="RHEA-COMP:12419"/>
        <dbReference type="ChEBI" id="CHEBI:15379"/>
        <dbReference type="ChEBI" id="CHEBI:16526"/>
        <dbReference type="ChEBI" id="CHEBI:16810"/>
        <dbReference type="ChEBI" id="CHEBI:16842"/>
        <dbReference type="ChEBI" id="CHEBI:30031"/>
        <dbReference type="ChEBI" id="CHEBI:90615"/>
        <dbReference type="ChEBI" id="CHEBI:90616"/>
        <dbReference type="EC" id="1.14.11.51"/>
    </reaction>
    <physiologicalReaction direction="left-to-right" evidence="11">
        <dbReference type="Rhea" id="RHEA:49525"/>
    </physiologicalReaction>
</comment>
<keyword evidence="6" id="KW-0227">DNA damage</keyword>
<evidence type="ECO:0000256" key="13">
    <source>
        <dbReference type="PIRSR" id="PIRSR604574-2"/>
    </source>
</evidence>
<dbReference type="PANTHER" id="PTHR16557:SF10">
    <property type="entry name" value="2-OXOGLUTARATE-DEPENDENT DIOXYGENASE FAMILY PROTEIN"/>
    <property type="match status" value="1"/>
</dbReference>
<keyword evidence="4" id="KW-0963">Cytoplasm</keyword>
<dbReference type="GO" id="GO:0035516">
    <property type="term" value="F:broad specificity oxidative DNA demethylase activity"/>
    <property type="evidence" value="ECO:0007669"/>
    <property type="project" value="TreeGrafter"/>
</dbReference>
<dbReference type="InterPro" id="IPR005123">
    <property type="entry name" value="Oxoglu/Fe-dep_dioxygenase_dom"/>
</dbReference>
<dbReference type="PROSITE" id="PS51471">
    <property type="entry name" value="FE2OG_OXY"/>
    <property type="match status" value="1"/>
</dbReference>
<dbReference type="InterPro" id="IPR004574">
    <property type="entry name" value="Alkb"/>
</dbReference>
<dbReference type="InterPro" id="IPR027450">
    <property type="entry name" value="AlkB-like"/>
</dbReference>
<comment type="caution">
    <text evidence="16">The sequence shown here is derived from an EMBL/GenBank/DDBJ whole genome shotgun (WGS) entry which is preliminary data.</text>
</comment>
<keyword evidence="10" id="KW-0539">Nucleus</keyword>
<evidence type="ECO:0000256" key="5">
    <source>
        <dbReference type="ARBA" id="ARBA00022723"/>
    </source>
</evidence>
<name>A0A8X7Y870_POPTO</name>
<evidence type="ECO:0000256" key="12">
    <source>
        <dbReference type="ARBA" id="ARBA00066586"/>
    </source>
</evidence>
<dbReference type="AlphaFoldDB" id="A0A8X7Y870"/>
<keyword evidence="8 13" id="KW-0408">Iron</keyword>
<evidence type="ECO:0000256" key="6">
    <source>
        <dbReference type="ARBA" id="ARBA00022763"/>
    </source>
</evidence>
<dbReference type="GO" id="GO:0005737">
    <property type="term" value="C:cytoplasm"/>
    <property type="evidence" value="ECO:0007669"/>
    <property type="project" value="UniProtKB-SubCell"/>
</dbReference>
<keyword evidence="9" id="KW-0234">DNA repair</keyword>
<proteinExistence type="inferred from homology"/>
<keyword evidence="17" id="KW-1185">Reference proteome</keyword>
<keyword evidence="5 13" id="KW-0479">Metal-binding</keyword>
<dbReference type="GO" id="GO:0141131">
    <property type="term" value="F:DNA N6-methyladenine demethylase activity"/>
    <property type="evidence" value="ECO:0007669"/>
    <property type="project" value="UniProtKB-EC"/>
</dbReference>
<organism evidence="16 17">
    <name type="scientific">Populus tomentosa</name>
    <name type="common">Chinese white poplar</name>
    <dbReference type="NCBI Taxonomy" id="118781"/>
    <lineage>
        <taxon>Eukaryota</taxon>
        <taxon>Viridiplantae</taxon>
        <taxon>Streptophyta</taxon>
        <taxon>Embryophyta</taxon>
        <taxon>Tracheophyta</taxon>
        <taxon>Spermatophyta</taxon>
        <taxon>Magnoliopsida</taxon>
        <taxon>eudicotyledons</taxon>
        <taxon>Gunneridae</taxon>
        <taxon>Pentapetalae</taxon>
        <taxon>rosids</taxon>
        <taxon>fabids</taxon>
        <taxon>Malpighiales</taxon>
        <taxon>Salicaceae</taxon>
        <taxon>Saliceae</taxon>
        <taxon>Populus</taxon>
    </lineage>
</organism>
<dbReference type="GO" id="GO:0008198">
    <property type="term" value="F:ferrous iron binding"/>
    <property type="evidence" value="ECO:0007669"/>
    <property type="project" value="TreeGrafter"/>
</dbReference>
<feature type="region of interest" description="Disordered" evidence="14">
    <location>
        <begin position="106"/>
        <end position="149"/>
    </location>
</feature>